<dbReference type="SMART" id="SM00409">
    <property type="entry name" value="IG"/>
    <property type="match status" value="2"/>
</dbReference>
<keyword evidence="1" id="KW-0677">Repeat</keyword>
<name>A0A914RQ82_PAREQ</name>
<dbReference type="InterPro" id="IPR013098">
    <property type="entry name" value="Ig_I-set"/>
</dbReference>
<dbReference type="PANTHER" id="PTHR13817">
    <property type="entry name" value="TITIN"/>
    <property type="match status" value="1"/>
</dbReference>
<evidence type="ECO:0000313" key="4">
    <source>
        <dbReference type="Proteomes" id="UP000887564"/>
    </source>
</evidence>
<dbReference type="Gene3D" id="2.60.40.10">
    <property type="entry name" value="Immunoglobulins"/>
    <property type="match status" value="4"/>
</dbReference>
<organism evidence="4 5">
    <name type="scientific">Parascaris equorum</name>
    <name type="common">Equine roundworm</name>
    <dbReference type="NCBI Taxonomy" id="6256"/>
    <lineage>
        <taxon>Eukaryota</taxon>
        <taxon>Metazoa</taxon>
        <taxon>Ecdysozoa</taxon>
        <taxon>Nematoda</taxon>
        <taxon>Chromadorea</taxon>
        <taxon>Rhabditida</taxon>
        <taxon>Spirurina</taxon>
        <taxon>Ascaridomorpha</taxon>
        <taxon>Ascaridoidea</taxon>
        <taxon>Ascarididae</taxon>
        <taxon>Parascaris</taxon>
    </lineage>
</organism>
<dbReference type="InterPro" id="IPR003598">
    <property type="entry name" value="Ig_sub2"/>
</dbReference>
<dbReference type="FunFam" id="2.60.40.10:FF:000107">
    <property type="entry name" value="Myosin, light chain kinase a"/>
    <property type="match status" value="1"/>
</dbReference>
<evidence type="ECO:0000313" key="5">
    <source>
        <dbReference type="WBParaSite" id="PEQ_0000866001-mRNA-1"/>
    </source>
</evidence>
<dbReference type="InterPro" id="IPR003599">
    <property type="entry name" value="Ig_sub"/>
</dbReference>
<keyword evidence="2" id="KW-0393">Immunoglobulin domain</keyword>
<accession>A0A914RQ82</accession>
<dbReference type="PROSITE" id="PS50835">
    <property type="entry name" value="IG_LIKE"/>
    <property type="match status" value="2"/>
</dbReference>
<evidence type="ECO:0000256" key="1">
    <source>
        <dbReference type="ARBA" id="ARBA00022737"/>
    </source>
</evidence>
<dbReference type="SMART" id="SM00408">
    <property type="entry name" value="IGc2"/>
    <property type="match status" value="2"/>
</dbReference>
<dbReference type="SUPFAM" id="SSF48726">
    <property type="entry name" value="Immunoglobulin"/>
    <property type="match status" value="3"/>
</dbReference>
<dbReference type="AlphaFoldDB" id="A0A914RQ82"/>
<dbReference type="PANTHER" id="PTHR13817:SF166">
    <property type="entry name" value="NEURONAL IGCAM-RELATED"/>
    <property type="match status" value="1"/>
</dbReference>
<proteinExistence type="predicted"/>
<dbReference type="Proteomes" id="UP000887564">
    <property type="component" value="Unplaced"/>
</dbReference>
<feature type="domain" description="Ig-like" evidence="3">
    <location>
        <begin position="63"/>
        <end position="220"/>
    </location>
</feature>
<evidence type="ECO:0000259" key="3">
    <source>
        <dbReference type="PROSITE" id="PS50835"/>
    </source>
</evidence>
<protein>
    <submittedName>
        <fullName evidence="5">Ig-like domain-containing protein</fullName>
    </submittedName>
</protein>
<dbReference type="InterPro" id="IPR036179">
    <property type="entry name" value="Ig-like_dom_sf"/>
</dbReference>
<dbReference type="InterPro" id="IPR013783">
    <property type="entry name" value="Ig-like_fold"/>
</dbReference>
<dbReference type="InterPro" id="IPR007110">
    <property type="entry name" value="Ig-like_dom"/>
</dbReference>
<dbReference type="Pfam" id="PF13927">
    <property type="entry name" value="Ig_3"/>
    <property type="match status" value="1"/>
</dbReference>
<dbReference type="InterPro" id="IPR050964">
    <property type="entry name" value="Striated_Muscle_Regulatory"/>
</dbReference>
<dbReference type="WBParaSite" id="PEQ_0000866001-mRNA-1">
    <property type="protein sequence ID" value="PEQ_0000866001-mRNA-1"/>
    <property type="gene ID" value="PEQ_0000866001"/>
</dbReference>
<sequence length="251" mass="28285">MECKVEGVPLPDLVWYKDGEKIVPSDRIRMELDGDGSARLIISPCNVDDEGVPREAFDAYRAPRLIVPLESVKVPETGRLLLSCQFSGDPRPTIRWFKDGEHNMGRFDGGGYRCVAENEYGSARTTCEVNVQLPLTMKRVKQGEEAILECVPYGKPFPAIKWLKDGIEIFEDVNLKIESVEDGTQRLTIKQAEFCSEGYYRCVATNEFGTASTKGELVVEGDRTIRAKKVEDEKAEPVECKPRIRRGLYNM</sequence>
<reference evidence="5" key="1">
    <citation type="submission" date="2022-11" db="UniProtKB">
        <authorList>
            <consortium name="WormBaseParasite"/>
        </authorList>
    </citation>
    <scope>IDENTIFICATION</scope>
</reference>
<dbReference type="Pfam" id="PF07679">
    <property type="entry name" value="I-set"/>
    <property type="match status" value="2"/>
</dbReference>
<feature type="domain" description="Ig-like" evidence="3">
    <location>
        <begin position="1"/>
        <end position="51"/>
    </location>
</feature>
<evidence type="ECO:0000256" key="2">
    <source>
        <dbReference type="ARBA" id="ARBA00023319"/>
    </source>
</evidence>
<keyword evidence="4" id="KW-1185">Reference proteome</keyword>